<dbReference type="InterPro" id="IPR039121">
    <property type="entry name" value="NUDT19"/>
</dbReference>
<evidence type="ECO:0000313" key="9">
    <source>
        <dbReference type="EMBL" id="MCK8784650.1"/>
    </source>
</evidence>
<evidence type="ECO:0000256" key="1">
    <source>
        <dbReference type="ARBA" id="ARBA00001936"/>
    </source>
</evidence>
<name>A0A9X2BX59_9PROT</name>
<feature type="compositionally biased region" description="Low complexity" evidence="7">
    <location>
        <begin position="1"/>
        <end position="20"/>
    </location>
</feature>
<evidence type="ECO:0000313" key="10">
    <source>
        <dbReference type="Proteomes" id="UP001139516"/>
    </source>
</evidence>
<keyword evidence="5" id="KW-0460">Magnesium</keyword>
<keyword evidence="4" id="KW-0378">Hydrolase</keyword>
<evidence type="ECO:0000256" key="5">
    <source>
        <dbReference type="ARBA" id="ARBA00022842"/>
    </source>
</evidence>
<proteinExistence type="predicted"/>
<feature type="domain" description="Nudix hydrolase" evidence="8">
    <location>
        <begin position="35"/>
        <end position="207"/>
    </location>
</feature>
<evidence type="ECO:0000256" key="4">
    <source>
        <dbReference type="ARBA" id="ARBA00022801"/>
    </source>
</evidence>
<dbReference type="RefSeq" id="WP_248666775.1">
    <property type="nucleotide sequence ID" value="NZ_JALPRX010000036.1"/>
</dbReference>
<dbReference type="EMBL" id="JALPRX010000036">
    <property type="protein sequence ID" value="MCK8784650.1"/>
    <property type="molecule type" value="Genomic_DNA"/>
</dbReference>
<dbReference type="Proteomes" id="UP001139516">
    <property type="component" value="Unassembled WGS sequence"/>
</dbReference>
<evidence type="ECO:0000256" key="3">
    <source>
        <dbReference type="ARBA" id="ARBA00022723"/>
    </source>
</evidence>
<evidence type="ECO:0000256" key="2">
    <source>
        <dbReference type="ARBA" id="ARBA00001946"/>
    </source>
</evidence>
<evidence type="ECO:0000256" key="6">
    <source>
        <dbReference type="ARBA" id="ARBA00023211"/>
    </source>
</evidence>
<dbReference type="GO" id="GO:0016818">
    <property type="term" value="F:hydrolase activity, acting on acid anhydrides, in phosphorus-containing anhydrides"/>
    <property type="evidence" value="ECO:0007669"/>
    <property type="project" value="InterPro"/>
</dbReference>
<comment type="cofactor">
    <cofactor evidence="1">
        <name>Mn(2+)</name>
        <dbReference type="ChEBI" id="CHEBI:29035"/>
    </cofactor>
</comment>
<dbReference type="PANTHER" id="PTHR12318:SF0">
    <property type="entry name" value="ACYL-COENZYME A DIPHOSPHATASE NUDT19"/>
    <property type="match status" value="1"/>
</dbReference>
<dbReference type="PROSITE" id="PS51462">
    <property type="entry name" value="NUDIX"/>
    <property type="match status" value="1"/>
</dbReference>
<feature type="region of interest" description="Disordered" evidence="7">
    <location>
        <begin position="1"/>
        <end position="33"/>
    </location>
</feature>
<sequence>MSDTLLAPTDPALPDATAAPRVEGPPRTTKRAVQPKNAATVILWRGRPEAPEILMGLRSARHRFMPHRLVFPGGRVDRADHTAKAASELRPVVQEMLARKATPGLARALAVAAVRELFEETGLRLGPAGPKGGVLPDLAKLDYLCRAVTPPSRSIRFNARFLIAPAEAAEGEIAGSGELETLRFFGIEEALASQAAPITAMVLNEFREWLALPPARRDHRQLIAYRGMDQRLPEAGEG</sequence>
<keyword evidence="6" id="KW-0464">Manganese</keyword>
<comment type="cofactor">
    <cofactor evidence="2">
        <name>Mg(2+)</name>
        <dbReference type="ChEBI" id="CHEBI:18420"/>
    </cofactor>
</comment>
<dbReference type="AlphaFoldDB" id="A0A9X2BX59"/>
<dbReference type="SUPFAM" id="SSF55811">
    <property type="entry name" value="Nudix"/>
    <property type="match status" value="1"/>
</dbReference>
<keyword evidence="10" id="KW-1185">Reference proteome</keyword>
<accession>A0A9X2BX59</accession>
<dbReference type="InterPro" id="IPR000086">
    <property type="entry name" value="NUDIX_hydrolase_dom"/>
</dbReference>
<dbReference type="PANTHER" id="PTHR12318">
    <property type="entry name" value="TESTOSTERONE-REGULATED PROTEIN RP2"/>
    <property type="match status" value="1"/>
</dbReference>
<gene>
    <name evidence="9" type="ORF">M0638_09670</name>
</gene>
<reference evidence="9" key="1">
    <citation type="submission" date="2022-04" db="EMBL/GenBank/DDBJ databases">
        <title>Roseomonas acroporae sp. nov., isolated from coral Acropora digitifera.</title>
        <authorList>
            <person name="Sun H."/>
        </authorList>
    </citation>
    <scope>NUCLEOTIDE SEQUENCE</scope>
    <source>
        <strain evidence="9">NAR14</strain>
    </source>
</reference>
<evidence type="ECO:0000256" key="7">
    <source>
        <dbReference type="SAM" id="MobiDB-lite"/>
    </source>
</evidence>
<dbReference type="InterPro" id="IPR015797">
    <property type="entry name" value="NUDIX_hydrolase-like_dom_sf"/>
</dbReference>
<dbReference type="CDD" id="cd18870">
    <property type="entry name" value="NUDIX_AcylCoAdiphos_Nudt19"/>
    <property type="match status" value="1"/>
</dbReference>
<organism evidence="9 10">
    <name type="scientific">Roseomonas acroporae</name>
    <dbReference type="NCBI Taxonomy" id="2937791"/>
    <lineage>
        <taxon>Bacteria</taxon>
        <taxon>Pseudomonadati</taxon>
        <taxon>Pseudomonadota</taxon>
        <taxon>Alphaproteobacteria</taxon>
        <taxon>Acetobacterales</taxon>
        <taxon>Roseomonadaceae</taxon>
        <taxon>Roseomonas</taxon>
    </lineage>
</organism>
<evidence type="ECO:0000259" key="8">
    <source>
        <dbReference type="PROSITE" id="PS51462"/>
    </source>
</evidence>
<dbReference type="Gene3D" id="3.90.79.10">
    <property type="entry name" value="Nucleoside Triphosphate Pyrophosphohydrolase"/>
    <property type="match status" value="2"/>
</dbReference>
<dbReference type="GO" id="GO:0046872">
    <property type="term" value="F:metal ion binding"/>
    <property type="evidence" value="ECO:0007669"/>
    <property type="project" value="UniProtKB-KW"/>
</dbReference>
<comment type="caution">
    <text evidence="9">The sequence shown here is derived from an EMBL/GenBank/DDBJ whole genome shotgun (WGS) entry which is preliminary data.</text>
</comment>
<keyword evidence="3" id="KW-0479">Metal-binding</keyword>
<protein>
    <submittedName>
        <fullName evidence="9">NUDIX domain-containing protein</fullName>
    </submittedName>
</protein>